<evidence type="ECO:0000256" key="1">
    <source>
        <dbReference type="ARBA" id="ARBA00022723"/>
    </source>
</evidence>
<dbReference type="Proteomes" id="UP000178999">
    <property type="component" value="Unassembled WGS sequence"/>
</dbReference>
<protein>
    <recommendedName>
        <fullName evidence="5">ATP-grasp domain-containing protein</fullName>
    </recommendedName>
</protein>
<dbReference type="GO" id="GO:0018169">
    <property type="term" value="F:ribosomal S6-glutamic acid ligase activity"/>
    <property type="evidence" value="ECO:0007669"/>
    <property type="project" value="TreeGrafter"/>
</dbReference>
<organism evidence="6 7">
    <name type="scientific">Candidatus Woesebacteria bacterium RIFOXYB1_FULL_38_16</name>
    <dbReference type="NCBI Taxonomy" id="1802538"/>
    <lineage>
        <taxon>Bacteria</taxon>
        <taxon>Candidatus Woeseibacteriota</taxon>
    </lineage>
</organism>
<evidence type="ECO:0000259" key="5">
    <source>
        <dbReference type="PROSITE" id="PS50975"/>
    </source>
</evidence>
<name>A0A1F8CUY6_9BACT</name>
<evidence type="ECO:0000313" key="6">
    <source>
        <dbReference type="EMBL" id="OGM79649.1"/>
    </source>
</evidence>
<dbReference type="Gene3D" id="3.30.1490.20">
    <property type="entry name" value="ATP-grasp fold, A domain"/>
    <property type="match status" value="1"/>
</dbReference>
<evidence type="ECO:0000313" key="7">
    <source>
        <dbReference type="Proteomes" id="UP000178999"/>
    </source>
</evidence>
<dbReference type="PANTHER" id="PTHR21621:SF0">
    <property type="entry name" value="BETA-CITRYLGLUTAMATE SYNTHASE B-RELATED"/>
    <property type="match status" value="1"/>
</dbReference>
<dbReference type="Pfam" id="PF08443">
    <property type="entry name" value="RimK"/>
    <property type="match status" value="1"/>
</dbReference>
<dbReference type="InterPro" id="IPR004666">
    <property type="entry name" value="Rp_bS6_RimK/Lys_biosynth_LsyX"/>
</dbReference>
<dbReference type="PANTHER" id="PTHR21621">
    <property type="entry name" value="RIBOSOMAL PROTEIN S6 MODIFICATION PROTEIN"/>
    <property type="match status" value="1"/>
</dbReference>
<reference evidence="6 7" key="1">
    <citation type="journal article" date="2016" name="Nat. Commun.">
        <title>Thousands of microbial genomes shed light on interconnected biogeochemical processes in an aquifer system.</title>
        <authorList>
            <person name="Anantharaman K."/>
            <person name="Brown C.T."/>
            <person name="Hug L.A."/>
            <person name="Sharon I."/>
            <person name="Castelle C.J."/>
            <person name="Probst A.J."/>
            <person name="Thomas B.C."/>
            <person name="Singh A."/>
            <person name="Wilkins M.J."/>
            <person name="Karaoz U."/>
            <person name="Brodie E.L."/>
            <person name="Williams K.H."/>
            <person name="Hubbard S.S."/>
            <person name="Banfield J.F."/>
        </authorList>
    </citation>
    <scope>NUCLEOTIDE SEQUENCE [LARGE SCALE GENOMIC DNA]</scope>
</reference>
<evidence type="ECO:0000256" key="2">
    <source>
        <dbReference type="ARBA" id="ARBA00022741"/>
    </source>
</evidence>
<dbReference type="STRING" id="1802538.A2382_01870"/>
<feature type="domain" description="ATP-grasp" evidence="5">
    <location>
        <begin position="107"/>
        <end position="296"/>
    </location>
</feature>
<keyword evidence="1" id="KW-0479">Metal-binding</keyword>
<dbReference type="SUPFAM" id="SSF56059">
    <property type="entry name" value="Glutathione synthetase ATP-binding domain-like"/>
    <property type="match status" value="1"/>
</dbReference>
<evidence type="ECO:0000256" key="3">
    <source>
        <dbReference type="ARBA" id="ARBA00022840"/>
    </source>
</evidence>
<proteinExistence type="predicted"/>
<dbReference type="InterPro" id="IPR011761">
    <property type="entry name" value="ATP-grasp"/>
</dbReference>
<accession>A0A1F8CUY6</accession>
<dbReference type="GO" id="GO:0005737">
    <property type="term" value="C:cytoplasm"/>
    <property type="evidence" value="ECO:0007669"/>
    <property type="project" value="TreeGrafter"/>
</dbReference>
<dbReference type="PROSITE" id="PS50975">
    <property type="entry name" value="ATP_GRASP"/>
    <property type="match status" value="1"/>
</dbReference>
<keyword evidence="3 4" id="KW-0067">ATP-binding</keyword>
<gene>
    <name evidence="6" type="ORF">A2382_01870</name>
</gene>
<evidence type="ECO:0000256" key="4">
    <source>
        <dbReference type="PROSITE-ProRule" id="PRU00409"/>
    </source>
</evidence>
<dbReference type="GO" id="GO:0005524">
    <property type="term" value="F:ATP binding"/>
    <property type="evidence" value="ECO:0007669"/>
    <property type="project" value="UniProtKB-UniRule"/>
</dbReference>
<keyword evidence="2 4" id="KW-0547">Nucleotide-binding</keyword>
<comment type="caution">
    <text evidence="6">The sequence shown here is derived from an EMBL/GenBank/DDBJ whole genome shotgun (WGS) entry which is preliminary data.</text>
</comment>
<dbReference type="GO" id="GO:0046872">
    <property type="term" value="F:metal ion binding"/>
    <property type="evidence" value="ECO:0007669"/>
    <property type="project" value="UniProtKB-KW"/>
</dbReference>
<dbReference type="InterPro" id="IPR013651">
    <property type="entry name" value="ATP-grasp_RimK-type"/>
</dbReference>
<dbReference type="Gene3D" id="3.30.470.20">
    <property type="entry name" value="ATP-grasp fold, B domain"/>
    <property type="match status" value="1"/>
</dbReference>
<dbReference type="EMBL" id="MGHY01000009">
    <property type="protein sequence ID" value="OGM79649.1"/>
    <property type="molecule type" value="Genomic_DNA"/>
</dbReference>
<dbReference type="NCBIfam" id="TIGR00768">
    <property type="entry name" value="rimK_fam"/>
    <property type="match status" value="1"/>
</dbReference>
<sequence>MKFLIVGLVKNEQLDRLKEEGEKRGHQIDGCYTSELTIRAGRNRFDPTLRGRPLNDYDLIYLWTVGKRRWEWYTAVNYLNKKNKTVIVNKKIIEQDYNYYLSSASDYLKQFEANLPFPESAIVFDEKSVDSVIENFKFPLIVKVAEGRQGKGVFKVESVEELKNKIKELKEISPSFVIREFIPNDGDVRVFTIGYKAIAAMKRTPTREGEFRSNISQGGKGEVFDLTSWPETKELAEKISYLTRTEIAGVDIMHHKETNQPYILEINPGPQFVGLEKYTKANAALEIIKYFESLVEKK</sequence>
<dbReference type="GO" id="GO:0009432">
    <property type="term" value="P:SOS response"/>
    <property type="evidence" value="ECO:0007669"/>
    <property type="project" value="TreeGrafter"/>
</dbReference>
<dbReference type="InterPro" id="IPR013815">
    <property type="entry name" value="ATP_grasp_subdomain_1"/>
</dbReference>
<dbReference type="AlphaFoldDB" id="A0A1F8CUY6"/>
<dbReference type="Gene3D" id="3.40.50.20">
    <property type="match status" value="1"/>
</dbReference>